<organism evidence="2 3">
    <name type="scientific">Oleiphilus messinensis</name>
    <dbReference type="NCBI Taxonomy" id="141451"/>
    <lineage>
        <taxon>Bacteria</taxon>
        <taxon>Pseudomonadati</taxon>
        <taxon>Pseudomonadota</taxon>
        <taxon>Gammaproteobacteria</taxon>
        <taxon>Oceanospirillales</taxon>
        <taxon>Oleiphilaceae</taxon>
        <taxon>Oleiphilus</taxon>
    </lineage>
</organism>
<feature type="compositionally biased region" description="Basic and acidic residues" evidence="1">
    <location>
        <begin position="71"/>
        <end position="86"/>
    </location>
</feature>
<evidence type="ECO:0000256" key="1">
    <source>
        <dbReference type="SAM" id="MobiDB-lite"/>
    </source>
</evidence>
<dbReference type="OrthoDB" id="5959734at2"/>
<gene>
    <name evidence="2" type="ORF">OLMES_5448</name>
</gene>
<evidence type="ECO:0000313" key="2">
    <source>
        <dbReference type="EMBL" id="ARU59428.1"/>
    </source>
</evidence>
<dbReference type="EMBL" id="CP021425">
    <property type="protein sequence ID" value="ARU59428.1"/>
    <property type="molecule type" value="Genomic_DNA"/>
</dbReference>
<reference evidence="2 3" key="1">
    <citation type="submission" date="2017-05" db="EMBL/GenBank/DDBJ databases">
        <title>Genomic insights into alkan degradation activity of Oleiphilus messinensis.</title>
        <authorList>
            <person name="Kozyavkin S.A."/>
            <person name="Slesarev A.I."/>
            <person name="Golyshin P.N."/>
            <person name="Korzhenkov A."/>
            <person name="Golyshina O.N."/>
            <person name="Toshchakov S.V."/>
        </authorList>
    </citation>
    <scope>NUCLEOTIDE SEQUENCE [LARGE SCALE GENOMIC DNA]</scope>
    <source>
        <strain evidence="2 3">ME102</strain>
    </source>
</reference>
<sequence length="396" mass="42442">MDVVQKTADRNLASGEGVKSRNLADPGTVTDVQKQQFKDILQGADESPSPQNQALPANQSRPVNEGLKNNNVEHDLPGTEASRIEMESEGSTATSLPLTEPVQVGSQGAQHSSREQPSRELSKASGATDSTRIGAAQLLESKAPESITKHSDPSNFPEKTPSVEGKHTDTDLRTAHRADQGAFLPWPSAPSQTSLSISDTRMPIGLPEDMTNMSDLDSMLENVRRQTDIRSALHSNERLFSAERVDLSASSLSTHQADGKSSDTVSPEFPDALLASNASPLLNPSAVSDSSSTQSIAPAMNQDDFMALLGRHVDQFLASDKAMNTANNGQVMLRLNDASLAGVSLLLTRTEQGWSLKTTSKRQDIIAIMEKSSAKLVAQFANAGLGQLDLDLEQEF</sequence>
<feature type="compositionally biased region" description="Polar residues" evidence="1">
    <location>
        <begin position="48"/>
        <end position="70"/>
    </location>
</feature>
<dbReference type="AlphaFoldDB" id="A0A1Y0IFX2"/>
<accession>A0A1Y0IFX2</accession>
<evidence type="ECO:0000313" key="3">
    <source>
        <dbReference type="Proteomes" id="UP000196027"/>
    </source>
</evidence>
<dbReference type="Proteomes" id="UP000196027">
    <property type="component" value="Chromosome"/>
</dbReference>
<keyword evidence="3" id="KW-1185">Reference proteome</keyword>
<dbReference type="RefSeq" id="WP_087464102.1">
    <property type="nucleotide sequence ID" value="NZ_CP021425.1"/>
</dbReference>
<name>A0A1Y0IFX2_9GAMM</name>
<feature type="compositionally biased region" description="Basic and acidic residues" evidence="1">
    <location>
        <begin position="112"/>
        <end position="122"/>
    </location>
</feature>
<feature type="region of interest" description="Disordered" evidence="1">
    <location>
        <begin position="1"/>
        <end position="168"/>
    </location>
</feature>
<dbReference type="KEGG" id="ome:OLMES_5448"/>
<proteinExistence type="predicted"/>
<protein>
    <submittedName>
        <fullName evidence="2">Uncharacterized protein</fullName>
    </submittedName>
</protein>